<name>A0A9N7TMB3_PLEPL</name>
<feature type="region of interest" description="Disordered" evidence="1">
    <location>
        <begin position="40"/>
        <end position="60"/>
    </location>
</feature>
<keyword evidence="3" id="KW-1185">Reference proteome</keyword>
<evidence type="ECO:0000313" key="3">
    <source>
        <dbReference type="Proteomes" id="UP001153269"/>
    </source>
</evidence>
<evidence type="ECO:0000313" key="2">
    <source>
        <dbReference type="EMBL" id="CAB1415452.1"/>
    </source>
</evidence>
<reference evidence="2" key="1">
    <citation type="submission" date="2020-03" db="EMBL/GenBank/DDBJ databases">
        <authorList>
            <person name="Weist P."/>
        </authorList>
    </citation>
    <scope>NUCLEOTIDE SEQUENCE</scope>
</reference>
<organism evidence="2 3">
    <name type="scientific">Pleuronectes platessa</name>
    <name type="common">European plaice</name>
    <dbReference type="NCBI Taxonomy" id="8262"/>
    <lineage>
        <taxon>Eukaryota</taxon>
        <taxon>Metazoa</taxon>
        <taxon>Chordata</taxon>
        <taxon>Craniata</taxon>
        <taxon>Vertebrata</taxon>
        <taxon>Euteleostomi</taxon>
        <taxon>Actinopterygii</taxon>
        <taxon>Neopterygii</taxon>
        <taxon>Teleostei</taxon>
        <taxon>Neoteleostei</taxon>
        <taxon>Acanthomorphata</taxon>
        <taxon>Carangaria</taxon>
        <taxon>Pleuronectiformes</taxon>
        <taxon>Pleuronectoidei</taxon>
        <taxon>Pleuronectidae</taxon>
        <taxon>Pleuronectes</taxon>
    </lineage>
</organism>
<comment type="caution">
    <text evidence="2">The sequence shown here is derived from an EMBL/GenBank/DDBJ whole genome shotgun (WGS) entry which is preliminary data.</text>
</comment>
<dbReference type="EMBL" id="CADEAL010000157">
    <property type="protein sequence ID" value="CAB1415452.1"/>
    <property type="molecule type" value="Genomic_DNA"/>
</dbReference>
<sequence>MVCLQTPAVIVSSETLMMMTDHVETNADSCQRPEGKLHCTSELGQQGAPPRQRAPPPCTVNAPVHAVRIKEETRRKQVDGGEEMNLRRRHRTHPLIFTRPRRPELRFPARLLRSLSAGSHAQTRAG</sequence>
<feature type="region of interest" description="Disordered" evidence="1">
    <location>
        <begin position="73"/>
        <end position="101"/>
    </location>
</feature>
<accession>A0A9N7TMB3</accession>
<dbReference type="AlphaFoldDB" id="A0A9N7TMB3"/>
<dbReference type="Proteomes" id="UP001153269">
    <property type="component" value="Unassembled WGS sequence"/>
</dbReference>
<evidence type="ECO:0000256" key="1">
    <source>
        <dbReference type="SAM" id="MobiDB-lite"/>
    </source>
</evidence>
<protein>
    <submittedName>
        <fullName evidence="2">Uncharacterized protein</fullName>
    </submittedName>
</protein>
<proteinExistence type="predicted"/>
<gene>
    <name evidence="2" type="ORF">PLEPLA_LOCUS3168</name>
</gene>